<sequence>MFQGVSGEVLIFFEDPSQLWKTLSNENCIESAFVGAPLSLTRGMKPFGILTCGLLIDVWILISTGLIGCKDLDECTLVGAHAGNSIVQFLSVIFGKRLAVRCRDETRRPIWPAHQSRNPSSQIVIDWHLPRHRKDQPDTRDDHGFSPLHWCAKEGHIKLAELLVTRGARINATNRGDDTPLHLSSAHGHKEIVQLLLRNRADVNVTNEHGNTALHYACFWGDQAVAEELVAAGALVSIANKDGDTPLDKARGVVAKRLHDLAVEYGQDLKKIQFKDQSWLGLKTRSRDATLSRYKGISMADLSLHMHLASTPSGETWRGRWQNNDIVAKILNIRECTTRVSRDFNEEFPKLRIFSHPNVLPVLGCVNQPPQLATVSQYMARGSLHRLLHGGTGVVVDTARALRLALDVARAMAFLHGLDRQNRCRFHLNSKHIMIDEDLTARVNMADAKFSFQEVGRIYEPAWMSPEALSKRPTEINHEASDMWSFAVLLWELATREVPFADLSPMECGMKIALEDLRVSIPPGISPHLAKLIRICMNEDPGKRPSFDMVVPILDKMKR</sequence>
<dbReference type="SUPFAM" id="SSF56112">
    <property type="entry name" value="Protein kinase-like (PK-like)"/>
    <property type="match status" value="1"/>
</dbReference>
<keyword evidence="4" id="KW-0401">Integrin</keyword>
<accession>A0A151X046</accession>
<dbReference type="PROSITE" id="PS50011">
    <property type="entry name" value="PROTEIN_KINASE_DOM"/>
    <property type="match status" value="1"/>
</dbReference>
<dbReference type="InterPro" id="IPR000719">
    <property type="entry name" value="Prot_kinase_dom"/>
</dbReference>
<dbReference type="Gene3D" id="1.10.510.10">
    <property type="entry name" value="Transferase(Phosphotransferase) domain 1"/>
    <property type="match status" value="1"/>
</dbReference>
<dbReference type="InterPro" id="IPR002110">
    <property type="entry name" value="Ankyrin_rpt"/>
</dbReference>
<feature type="repeat" description="ANK" evidence="2">
    <location>
        <begin position="209"/>
        <end position="241"/>
    </location>
</feature>
<dbReference type="GO" id="GO:0034446">
    <property type="term" value="P:substrate adhesion-dependent cell spreading"/>
    <property type="evidence" value="ECO:0007669"/>
    <property type="project" value="TreeGrafter"/>
</dbReference>
<feature type="repeat" description="ANK" evidence="2">
    <location>
        <begin position="176"/>
        <end position="208"/>
    </location>
</feature>
<dbReference type="Gene3D" id="3.30.200.20">
    <property type="entry name" value="Phosphorylase Kinase, domain 1"/>
    <property type="match status" value="1"/>
</dbReference>
<protein>
    <submittedName>
        <fullName evidence="4">Integrin-linked protein kinase</fullName>
    </submittedName>
</protein>
<dbReference type="GO" id="GO:0007229">
    <property type="term" value="P:integrin-mediated signaling pathway"/>
    <property type="evidence" value="ECO:0007669"/>
    <property type="project" value="UniProtKB-KW"/>
</dbReference>
<dbReference type="PANTHER" id="PTHR44329:SF57">
    <property type="entry name" value="INTEGRIN-LINKED PROTEIN KINASE"/>
    <property type="match status" value="1"/>
</dbReference>
<evidence type="ECO:0000256" key="1">
    <source>
        <dbReference type="ARBA" id="ARBA00005843"/>
    </source>
</evidence>
<dbReference type="PROSITE" id="PS50297">
    <property type="entry name" value="ANK_REP_REGION"/>
    <property type="match status" value="3"/>
</dbReference>
<dbReference type="InterPro" id="IPR036770">
    <property type="entry name" value="Ankyrin_rpt-contain_sf"/>
</dbReference>
<feature type="repeat" description="ANK" evidence="2">
    <location>
        <begin position="143"/>
        <end position="175"/>
    </location>
</feature>
<dbReference type="FunFam" id="3.30.200.20:FF:000245">
    <property type="entry name" value="Integrin-linked protein kinase"/>
    <property type="match status" value="1"/>
</dbReference>
<dbReference type="InterPro" id="IPR051681">
    <property type="entry name" value="Ser/Thr_Kinases-Pseudokinases"/>
</dbReference>
<evidence type="ECO:0000313" key="5">
    <source>
        <dbReference type="Proteomes" id="UP000075809"/>
    </source>
</evidence>
<dbReference type="GO" id="GO:0005524">
    <property type="term" value="F:ATP binding"/>
    <property type="evidence" value="ECO:0007669"/>
    <property type="project" value="InterPro"/>
</dbReference>
<dbReference type="PANTHER" id="PTHR44329">
    <property type="entry name" value="SERINE/THREONINE-PROTEIN KINASE TNNI3K-RELATED"/>
    <property type="match status" value="1"/>
</dbReference>
<comment type="similarity">
    <text evidence="1">Belongs to the protein kinase superfamily. TKL Ser/Thr protein kinase family.</text>
</comment>
<proteinExistence type="inferred from homology"/>
<dbReference type="PRINTS" id="PR01415">
    <property type="entry name" value="ANKYRIN"/>
</dbReference>
<dbReference type="EMBL" id="KQ982622">
    <property type="protein sequence ID" value="KYQ53727.1"/>
    <property type="molecule type" value="Genomic_DNA"/>
</dbReference>
<dbReference type="SUPFAM" id="SSF48403">
    <property type="entry name" value="Ankyrin repeat"/>
    <property type="match status" value="1"/>
</dbReference>
<feature type="domain" description="Protein kinase" evidence="3">
    <location>
        <begin position="302"/>
        <end position="554"/>
    </location>
</feature>
<organism evidence="4 5">
    <name type="scientific">Mycetomoellerius zeteki</name>
    <dbReference type="NCBI Taxonomy" id="64791"/>
    <lineage>
        <taxon>Eukaryota</taxon>
        <taxon>Metazoa</taxon>
        <taxon>Ecdysozoa</taxon>
        <taxon>Arthropoda</taxon>
        <taxon>Hexapoda</taxon>
        <taxon>Insecta</taxon>
        <taxon>Pterygota</taxon>
        <taxon>Neoptera</taxon>
        <taxon>Endopterygota</taxon>
        <taxon>Hymenoptera</taxon>
        <taxon>Apocrita</taxon>
        <taxon>Aculeata</taxon>
        <taxon>Formicoidea</taxon>
        <taxon>Formicidae</taxon>
        <taxon>Myrmicinae</taxon>
        <taxon>Mycetomoellerius</taxon>
    </lineage>
</organism>
<keyword evidence="4" id="KW-0808">Transferase</keyword>
<dbReference type="Gene3D" id="1.25.40.20">
    <property type="entry name" value="Ankyrin repeat-containing domain"/>
    <property type="match status" value="1"/>
</dbReference>
<dbReference type="GO" id="GO:0005925">
    <property type="term" value="C:focal adhesion"/>
    <property type="evidence" value="ECO:0007669"/>
    <property type="project" value="TreeGrafter"/>
</dbReference>
<keyword evidence="2" id="KW-0040">ANK repeat</keyword>
<dbReference type="AlphaFoldDB" id="A0A151X046"/>
<dbReference type="Pfam" id="PF00023">
    <property type="entry name" value="Ank"/>
    <property type="match status" value="1"/>
</dbReference>
<keyword evidence="5" id="KW-1185">Reference proteome</keyword>
<evidence type="ECO:0000256" key="2">
    <source>
        <dbReference type="PROSITE-ProRule" id="PRU00023"/>
    </source>
</evidence>
<gene>
    <name evidence="4" type="ORF">ALC60_07351</name>
</gene>
<dbReference type="InterPro" id="IPR011009">
    <property type="entry name" value="Kinase-like_dom_sf"/>
</dbReference>
<dbReference type="STRING" id="64791.A0A151X046"/>
<dbReference type="GO" id="GO:0007160">
    <property type="term" value="P:cell-matrix adhesion"/>
    <property type="evidence" value="ECO:0007669"/>
    <property type="project" value="TreeGrafter"/>
</dbReference>
<name>A0A151X046_9HYME</name>
<dbReference type="GO" id="GO:0001725">
    <property type="term" value="C:stress fiber"/>
    <property type="evidence" value="ECO:0007669"/>
    <property type="project" value="TreeGrafter"/>
</dbReference>
<dbReference type="FunFam" id="1.25.40.20:FF:000050">
    <property type="entry name" value="integrin-linked protein kinase"/>
    <property type="match status" value="1"/>
</dbReference>
<dbReference type="SMART" id="SM00248">
    <property type="entry name" value="ANK"/>
    <property type="match status" value="3"/>
</dbReference>
<keyword evidence="4" id="KW-0418">Kinase</keyword>
<dbReference type="Pfam" id="PF12796">
    <property type="entry name" value="Ank_2"/>
    <property type="match status" value="1"/>
</dbReference>
<dbReference type="PROSITE" id="PS50088">
    <property type="entry name" value="ANK_REPEAT"/>
    <property type="match status" value="3"/>
</dbReference>
<reference evidence="4 5" key="1">
    <citation type="submission" date="2015-09" db="EMBL/GenBank/DDBJ databases">
        <title>Trachymyrmex zeteki WGS genome.</title>
        <authorList>
            <person name="Nygaard S."/>
            <person name="Hu H."/>
            <person name="Boomsma J."/>
            <person name="Zhang G."/>
        </authorList>
    </citation>
    <scope>NUCLEOTIDE SEQUENCE [LARGE SCALE GENOMIC DNA]</scope>
    <source>
        <strain evidence="4">Tzet28-1</strain>
        <tissue evidence="4">Whole body</tissue>
    </source>
</reference>
<evidence type="ECO:0000259" key="3">
    <source>
        <dbReference type="PROSITE" id="PS50011"/>
    </source>
</evidence>
<dbReference type="Pfam" id="PF07714">
    <property type="entry name" value="PK_Tyr_Ser-Thr"/>
    <property type="match status" value="1"/>
</dbReference>
<dbReference type="GO" id="GO:0004674">
    <property type="term" value="F:protein serine/threonine kinase activity"/>
    <property type="evidence" value="ECO:0007669"/>
    <property type="project" value="TreeGrafter"/>
</dbReference>
<evidence type="ECO:0000313" key="4">
    <source>
        <dbReference type="EMBL" id="KYQ53727.1"/>
    </source>
</evidence>
<dbReference type="InterPro" id="IPR001245">
    <property type="entry name" value="Ser-Thr/Tyr_kinase_cat_dom"/>
</dbReference>
<dbReference type="Proteomes" id="UP000075809">
    <property type="component" value="Unassembled WGS sequence"/>
</dbReference>